<feature type="region of interest" description="Disordered" evidence="1">
    <location>
        <begin position="142"/>
        <end position="194"/>
    </location>
</feature>
<organism evidence="3 4">
    <name type="scientific">Thermothielavioides terrestris (strain ATCC 38088 / NRRL 8126)</name>
    <name type="common">Thielavia terrestris</name>
    <dbReference type="NCBI Taxonomy" id="578455"/>
    <lineage>
        <taxon>Eukaryota</taxon>
        <taxon>Fungi</taxon>
        <taxon>Dikarya</taxon>
        <taxon>Ascomycota</taxon>
        <taxon>Pezizomycotina</taxon>
        <taxon>Sordariomycetes</taxon>
        <taxon>Sordariomycetidae</taxon>
        <taxon>Sordariales</taxon>
        <taxon>Chaetomiaceae</taxon>
        <taxon>Thermothielavioides</taxon>
        <taxon>Thermothielavioides terrestris</taxon>
    </lineage>
</organism>
<keyword evidence="2" id="KW-1133">Transmembrane helix</keyword>
<evidence type="ECO:0000256" key="2">
    <source>
        <dbReference type="SAM" id="Phobius"/>
    </source>
</evidence>
<dbReference type="OrthoDB" id="5233297at2759"/>
<feature type="compositionally biased region" description="Low complexity" evidence="1">
    <location>
        <begin position="164"/>
        <end position="178"/>
    </location>
</feature>
<evidence type="ECO:0000313" key="4">
    <source>
        <dbReference type="Proteomes" id="UP000008181"/>
    </source>
</evidence>
<dbReference type="HOGENOM" id="CLU_514064_0_0_1"/>
<keyword evidence="2" id="KW-0472">Membrane</keyword>
<protein>
    <submittedName>
        <fullName evidence="3">Uncharacterized protein</fullName>
    </submittedName>
</protein>
<feature type="compositionally biased region" description="Polar residues" evidence="1">
    <location>
        <begin position="50"/>
        <end position="62"/>
    </location>
</feature>
<dbReference type="KEGG" id="ttt:THITE_159809"/>
<reference evidence="3 4" key="1">
    <citation type="journal article" date="2011" name="Nat. Biotechnol.">
        <title>Comparative genomic analysis of the thermophilic biomass-degrading fungi Myceliophthora thermophila and Thielavia terrestris.</title>
        <authorList>
            <person name="Berka R.M."/>
            <person name="Grigoriev I.V."/>
            <person name="Otillar R."/>
            <person name="Salamov A."/>
            <person name="Grimwood J."/>
            <person name="Reid I."/>
            <person name="Ishmael N."/>
            <person name="John T."/>
            <person name="Darmond C."/>
            <person name="Moisan M.-C."/>
            <person name="Henrissat B."/>
            <person name="Coutinho P.M."/>
            <person name="Lombard V."/>
            <person name="Natvig D.O."/>
            <person name="Lindquist E."/>
            <person name="Schmutz J."/>
            <person name="Lucas S."/>
            <person name="Harris P."/>
            <person name="Powlowski J."/>
            <person name="Bellemare A."/>
            <person name="Taylor D."/>
            <person name="Butler G."/>
            <person name="de Vries R.P."/>
            <person name="Allijn I.E."/>
            <person name="van den Brink J."/>
            <person name="Ushinsky S."/>
            <person name="Storms R."/>
            <person name="Powell A.J."/>
            <person name="Paulsen I.T."/>
            <person name="Elbourne L.D.H."/>
            <person name="Baker S.E."/>
            <person name="Magnuson J."/>
            <person name="LaBoissiere S."/>
            <person name="Clutterbuck A.J."/>
            <person name="Martinez D."/>
            <person name="Wogulis M."/>
            <person name="de Leon A.L."/>
            <person name="Rey M.W."/>
            <person name="Tsang A."/>
        </authorList>
    </citation>
    <scope>NUCLEOTIDE SEQUENCE [LARGE SCALE GENOMIC DNA]</scope>
    <source>
        <strain evidence="4">ATCC 38088 / NRRL 8126</strain>
    </source>
</reference>
<feature type="region of interest" description="Disordered" evidence="1">
    <location>
        <begin position="1"/>
        <end position="62"/>
    </location>
</feature>
<dbReference type="Proteomes" id="UP000008181">
    <property type="component" value="Chromosome 3"/>
</dbReference>
<keyword evidence="2" id="KW-0812">Transmembrane</keyword>
<sequence length="530" mass="55894">MARRRLQNEKPAAGSGRSPSTPALGDPRHDSALLAKRRANVHKPAPVTSHAATATGSQTDSGISLLPRKAAAFFRMLNRVVSQPAPATAQAVYNPSATSNHNSSWIFFLPPALIGPPLPVIPFLHLLLARIPIHPPIVSSPSTANDYNRPPHASTTSSPPPQPSSSSSIISPPNTNPHRQPTRQTPLHPLPAQDRRPVPATAFAFAHALAAATLNHVRRVLLPGLAPCCCCSLSQRLWLLGDSTGGLSSSLEGLRLAAGSPEVFIVRALAGDYPRPGAYPRPGGRVYRGAGWEGAGEGMGEGMGESMDLLVRAVDWCVMGWAWEVVGGWLARAVVGLTAGGDAPSARRGGGMGTGNGGPGNGGLAWGEGGAGSRRRERYEDVIRAMYLVWVMASVECALARGMNCAAWLVAPYKLLTGGEAEYTALGNILRAHWARVPLALWQLAYTLEAGIWPLLRESLARAAGGQPGLFLGLFGVVGGVAALLKYRSTFYLALEVSGMFVFAGHLLVALAFLRSSAWTIRGGQTGAYR</sequence>
<dbReference type="RefSeq" id="XP_003654848.1">
    <property type="nucleotide sequence ID" value="XM_003654800.1"/>
</dbReference>
<gene>
    <name evidence="3" type="ORF">THITE_159809</name>
</gene>
<dbReference type="EMBL" id="CP003011">
    <property type="protein sequence ID" value="AEO68512.1"/>
    <property type="molecule type" value="Genomic_DNA"/>
</dbReference>
<dbReference type="GeneID" id="11518559"/>
<proteinExistence type="predicted"/>
<feature type="transmembrane region" description="Helical" evidence="2">
    <location>
        <begin position="468"/>
        <end position="485"/>
    </location>
</feature>
<feature type="region of interest" description="Disordered" evidence="1">
    <location>
        <begin position="346"/>
        <end position="371"/>
    </location>
</feature>
<feature type="compositionally biased region" description="Gly residues" evidence="1">
    <location>
        <begin position="348"/>
        <end position="371"/>
    </location>
</feature>
<dbReference type="eggNOG" id="ENOG502R729">
    <property type="taxonomic scope" value="Eukaryota"/>
</dbReference>
<evidence type="ECO:0000256" key="1">
    <source>
        <dbReference type="SAM" id="MobiDB-lite"/>
    </source>
</evidence>
<accession>G2R6T4</accession>
<feature type="transmembrane region" description="Helical" evidence="2">
    <location>
        <begin position="491"/>
        <end position="514"/>
    </location>
</feature>
<dbReference type="AlphaFoldDB" id="G2R6T4"/>
<evidence type="ECO:0000313" key="3">
    <source>
        <dbReference type="EMBL" id="AEO68512.1"/>
    </source>
</evidence>
<name>G2R6T4_THETT</name>
<keyword evidence="4" id="KW-1185">Reference proteome</keyword>